<dbReference type="AlphaFoldDB" id="A0A8I3A905"/>
<proteinExistence type="predicted"/>
<accession>A0A8I3A905</accession>
<dbReference type="InterPro" id="IPR052980">
    <property type="entry name" value="Crinkler_effector"/>
</dbReference>
<evidence type="ECO:0000313" key="2">
    <source>
        <dbReference type="EMBL" id="KAG6374523.1"/>
    </source>
</evidence>
<gene>
    <name evidence="2" type="ORF">JVT61DRAFT_4571</name>
</gene>
<organism evidence="2 3">
    <name type="scientific">Boletus reticuloceps</name>
    <dbReference type="NCBI Taxonomy" id="495285"/>
    <lineage>
        <taxon>Eukaryota</taxon>
        <taxon>Fungi</taxon>
        <taxon>Dikarya</taxon>
        <taxon>Basidiomycota</taxon>
        <taxon>Agaricomycotina</taxon>
        <taxon>Agaricomycetes</taxon>
        <taxon>Agaricomycetidae</taxon>
        <taxon>Boletales</taxon>
        <taxon>Boletineae</taxon>
        <taxon>Boletaceae</taxon>
        <taxon>Boletoideae</taxon>
        <taxon>Boletus</taxon>
    </lineage>
</organism>
<sequence>MISYLLSWIISLGSAAERYTRRRKDINQLEEFRRAVWGNPTVFTVNRTREDGKPVEYIDLGHHIGAMEHISDAVHEGYILVAEEYRNAMSEFRNNIQHYKKGACIFGQHGIGKSTFLVYAIIERLRERQPVAVQVPLSGQKGPYILFTRSGTTIHNHDDPTLRNYGSDLWAFSDIDEYSPQPTKAFRVAPGNDEHIRVFRTSSSANKHWGWSVTSGLCAYIMDLWSFEEIENLGRFVFNYEPEVVDTMLSLAREYGPVPATLREISVNPGLRDQFRGMVEGSISRAVANRDTLIRGIVAMSHPPDAAPSRIFFIRPLRKSDPIRVSRSTYEVYVPTKTLVDKLVARISDSSDARGAEFFYMMAINHRCHSVGGRIFELVVHQFFIRTKSITIHWYDDPQALQTIVFHETLDTNSDLNSAPSFYWRPRESNYPGIDGAIFTEDHIYLIQATMSGDRPSLQEGVDKFWNDVPSKKRKLEWKMVFVGPFEDHIAQVSATHAQRLQYGAARTRSHLPVGWFHLYPYPNVIPSIFEF</sequence>
<protein>
    <submittedName>
        <fullName evidence="2">Uncharacterized protein</fullName>
    </submittedName>
</protein>
<evidence type="ECO:0000256" key="1">
    <source>
        <dbReference type="SAM" id="SignalP"/>
    </source>
</evidence>
<dbReference type="PANTHER" id="PTHR33129">
    <property type="entry name" value="PROTEIN KINASE DOMAIN-CONTAINING PROTEIN-RELATED"/>
    <property type="match status" value="1"/>
</dbReference>
<reference evidence="2" key="1">
    <citation type="submission" date="2021-03" db="EMBL/GenBank/DDBJ databases">
        <title>Evolutionary innovations through gain and loss of genes in the ectomycorrhizal Boletales.</title>
        <authorList>
            <person name="Wu G."/>
            <person name="Miyauchi S."/>
            <person name="Morin E."/>
            <person name="Yang Z.-L."/>
            <person name="Xu J."/>
            <person name="Martin F.M."/>
        </authorList>
    </citation>
    <scope>NUCLEOTIDE SEQUENCE</scope>
    <source>
        <strain evidence="2">BR01</strain>
    </source>
</reference>
<dbReference type="OrthoDB" id="2638167at2759"/>
<keyword evidence="3" id="KW-1185">Reference proteome</keyword>
<dbReference type="Proteomes" id="UP000683000">
    <property type="component" value="Unassembled WGS sequence"/>
</dbReference>
<name>A0A8I3A905_9AGAM</name>
<dbReference type="EMBL" id="JAGFBS010000018">
    <property type="protein sequence ID" value="KAG6374523.1"/>
    <property type="molecule type" value="Genomic_DNA"/>
</dbReference>
<comment type="caution">
    <text evidence="2">The sequence shown here is derived from an EMBL/GenBank/DDBJ whole genome shotgun (WGS) entry which is preliminary data.</text>
</comment>
<dbReference type="PANTHER" id="PTHR33129:SF1">
    <property type="entry name" value="ATP-BINDING PROTEIN"/>
    <property type="match status" value="1"/>
</dbReference>
<keyword evidence="1" id="KW-0732">Signal</keyword>
<feature type="signal peptide" evidence="1">
    <location>
        <begin position="1"/>
        <end position="15"/>
    </location>
</feature>
<feature type="chain" id="PRO_5034569654" evidence="1">
    <location>
        <begin position="16"/>
        <end position="532"/>
    </location>
</feature>
<evidence type="ECO:0000313" key="3">
    <source>
        <dbReference type="Proteomes" id="UP000683000"/>
    </source>
</evidence>